<dbReference type="InterPro" id="IPR039565">
    <property type="entry name" value="BamD-like"/>
</dbReference>
<feature type="chain" id="PRO_5044912533" description="Cell division coordinator CpoB" evidence="2">
    <location>
        <begin position="22"/>
        <end position="267"/>
    </location>
</feature>
<accession>A0ABV4UC77</accession>
<comment type="function">
    <text evidence="2">Mediates coordination of peptidoglycan synthesis and outer membrane constriction during cell division.</text>
</comment>
<dbReference type="Pfam" id="PF13525">
    <property type="entry name" value="YfiO"/>
    <property type="match status" value="1"/>
</dbReference>
<dbReference type="NCBIfam" id="TIGR02795">
    <property type="entry name" value="tol_pal_ybgF"/>
    <property type="match status" value="1"/>
</dbReference>
<keyword evidence="2" id="KW-0175">Coiled coil</keyword>
<dbReference type="Pfam" id="PF16331">
    <property type="entry name" value="TolA_bind_tri"/>
    <property type="match status" value="1"/>
</dbReference>
<keyword evidence="2" id="KW-0574">Periplasm</keyword>
<comment type="similarity">
    <text evidence="2">Belongs to the CpoB family.</text>
</comment>
<evidence type="ECO:0000256" key="1">
    <source>
        <dbReference type="ARBA" id="ARBA00022729"/>
    </source>
</evidence>
<name>A0ABV4UC77_9RHOO</name>
<keyword evidence="7" id="KW-1185">Reference proteome</keyword>
<reference evidence="7" key="1">
    <citation type="submission" date="2024-06" db="EMBL/GenBank/DDBJ databases">
        <title>Radixoralia hellwigii gen. nov., sp nov., isolated from a root canal in the human oral cavity.</title>
        <authorList>
            <person name="Bartsch S."/>
            <person name="Wittmer A."/>
            <person name="Schulz A.-K."/>
            <person name="Neumann-Schaal M."/>
            <person name="Wolf J."/>
            <person name="Gronow S."/>
            <person name="Tennert C."/>
            <person name="Haecker G."/>
            <person name="Cieplik F."/>
            <person name="Al-Ahmad A."/>
        </authorList>
    </citation>
    <scope>NUCLEOTIDE SEQUENCE [LARGE SCALE GENOMIC DNA]</scope>
    <source>
        <strain evidence="7">Wk13</strain>
    </source>
</reference>
<organism evidence="6 7">
    <name type="scientific">Dentiradicibacter hellwigii</name>
    <dbReference type="NCBI Taxonomy" id="3149053"/>
    <lineage>
        <taxon>Bacteria</taxon>
        <taxon>Pseudomonadati</taxon>
        <taxon>Pseudomonadota</taxon>
        <taxon>Betaproteobacteria</taxon>
        <taxon>Rhodocyclales</taxon>
        <taxon>Rhodocyclaceae</taxon>
        <taxon>Dentiradicibacter</taxon>
    </lineage>
</organism>
<dbReference type="Gene3D" id="1.20.5.110">
    <property type="match status" value="1"/>
</dbReference>
<dbReference type="InterPro" id="IPR032519">
    <property type="entry name" value="YbgF_tri"/>
</dbReference>
<protein>
    <recommendedName>
        <fullName evidence="2">Cell division coordinator CpoB</fullName>
    </recommendedName>
</protein>
<dbReference type="Proteomes" id="UP001574673">
    <property type="component" value="Unassembled WGS sequence"/>
</dbReference>
<proteinExistence type="inferred from homology"/>
<evidence type="ECO:0000313" key="6">
    <source>
        <dbReference type="EMBL" id="MFA9948782.1"/>
    </source>
</evidence>
<dbReference type="SUPFAM" id="SSF48452">
    <property type="entry name" value="TPR-like"/>
    <property type="match status" value="1"/>
</dbReference>
<feature type="domain" description="Outer membrane lipoprotein BamD-like" evidence="4">
    <location>
        <begin position="149"/>
        <end position="265"/>
    </location>
</feature>
<feature type="coiled-coil region" evidence="2">
    <location>
        <begin position="44"/>
        <end position="85"/>
    </location>
</feature>
<dbReference type="InterPro" id="IPR034706">
    <property type="entry name" value="CpoB"/>
</dbReference>
<feature type="domain" description="YbgF trimerisation" evidence="5">
    <location>
        <begin position="48"/>
        <end position="104"/>
    </location>
</feature>
<dbReference type="EMBL" id="JBEUWX010000001">
    <property type="protein sequence ID" value="MFA9948782.1"/>
    <property type="molecule type" value="Genomic_DNA"/>
</dbReference>
<evidence type="ECO:0000256" key="2">
    <source>
        <dbReference type="HAMAP-Rule" id="MF_02066"/>
    </source>
</evidence>
<feature type="signal peptide" evidence="2">
    <location>
        <begin position="1"/>
        <end position="21"/>
    </location>
</feature>
<dbReference type="Gene3D" id="1.25.40.10">
    <property type="entry name" value="Tetratricopeptide repeat domain"/>
    <property type="match status" value="1"/>
</dbReference>
<evidence type="ECO:0000259" key="5">
    <source>
        <dbReference type="Pfam" id="PF16331"/>
    </source>
</evidence>
<comment type="subcellular location">
    <subcellularLocation>
        <location evidence="2">Periplasm</location>
    </subcellularLocation>
</comment>
<dbReference type="InterPro" id="IPR011990">
    <property type="entry name" value="TPR-like_helical_dom_sf"/>
</dbReference>
<evidence type="ECO:0000259" key="4">
    <source>
        <dbReference type="Pfam" id="PF13525"/>
    </source>
</evidence>
<evidence type="ECO:0000313" key="7">
    <source>
        <dbReference type="Proteomes" id="UP001574673"/>
    </source>
</evidence>
<dbReference type="InterPro" id="IPR014162">
    <property type="entry name" value="CpoB_C"/>
</dbReference>
<feature type="region of interest" description="Disordered" evidence="3">
    <location>
        <begin position="101"/>
        <end position="146"/>
    </location>
</feature>
<keyword evidence="2" id="KW-0131">Cell cycle</keyword>
<comment type="caution">
    <text evidence="6">The sequence shown here is derived from an EMBL/GenBank/DDBJ whole genome shotgun (WGS) entry which is preliminary data.</text>
</comment>
<sequence precursor="true">MRSSLAGCLMVAAMLAQPAYAGLFDDDEARRQVKDLSIQTNERVEVLSKAQIELANQIQMLREENAALRGEIETLTYELDATKKRQQDFYVDLDGRLRKFEGTSDGGDAGAVPGAPGEEEIPPAPRAGTPAGGERTRAQSGGGDPIAESREYEAALNHFRANKVKEAANAFEAFGKKYPDSTLAPSARYWLGNAYYTLHNCRKAIEVHKQVATKWPKHAKAPDSLLGVATCQQELGDTKSARATLESLVARYPSSAAAGTARQSLKK</sequence>
<gene>
    <name evidence="6" type="primary">ybgF</name>
    <name evidence="2" type="synonym">cpoB</name>
    <name evidence="6" type="ORF">ABCS64_00310</name>
</gene>
<dbReference type="HAMAP" id="MF_02066">
    <property type="entry name" value="CpoB"/>
    <property type="match status" value="1"/>
</dbReference>
<keyword evidence="2" id="KW-0132">Cell division</keyword>
<keyword evidence="1 2" id="KW-0732">Signal</keyword>
<evidence type="ECO:0000256" key="3">
    <source>
        <dbReference type="SAM" id="MobiDB-lite"/>
    </source>
</evidence>
<dbReference type="RefSeq" id="WP_418889955.1">
    <property type="nucleotide sequence ID" value="NZ_JBEUWX010000001.1"/>
</dbReference>